<dbReference type="Gene3D" id="3.30.420.40">
    <property type="match status" value="2"/>
</dbReference>
<evidence type="ECO:0000313" key="9">
    <source>
        <dbReference type="EMBL" id="MEA9357162.1"/>
    </source>
</evidence>
<dbReference type="Proteomes" id="UP001302274">
    <property type="component" value="Unassembled WGS sequence"/>
</dbReference>
<keyword evidence="4 7" id="KW-0408">Iron</keyword>
<keyword evidence="1 7" id="KW-0808">Transferase</keyword>
<dbReference type="NCBIfam" id="TIGR00329">
    <property type="entry name" value="gcp_kae1"/>
    <property type="match status" value="1"/>
</dbReference>
<dbReference type="EMBL" id="JAYGJQ010000002">
    <property type="protein sequence ID" value="MEA9357162.1"/>
    <property type="molecule type" value="Genomic_DNA"/>
</dbReference>
<dbReference type="GO" id="GO:0061711">
    <property type="term" value="F:tRNA N(6)-L-threonylcarbamoyladenine synthase activity"/>
    <property type="evidence" value="ECO:0007669"/>
    <property type="project" value="UniProtKB-EC"/>
</dbReference>
<keyword evidence="5 7" id="KW-0012">Acyltransferase</keyword>
<feature type="binding site" evidence="7">
    <location>
        <position position="307"/>
    </location>
    <ligand>
        <name>Fe cation</name>
        <dbReference type="ChEBI" id="CHEBI:24875"/>
    </ligand>
</feature>
<feature type="binding site" evidence="7">
    <location>
        <position position="176"/>
    </location>
    <ligand>
        <name>substrate</name>
    </ligand>
</feature>
<dbReference type="InterPro" id="IPR000905">
    <property type="entry name" value="Gcp-like_dom"/>
</dbReference>
<dbReference type="InterPro" id="IPR022450">
    <property type="entry name" value="TsaD"/>
</dbReference>
<feature type="binding site" evidence="7">
    <location>
        <position position="121"/>
    </location>
    <ligand>
        <name>Fe cation</name>
        <dbReference type="ChEBI" id="CHEBI:24875"/>
    </ligand>
</feature>
<dbReference type="RefSeq" id="WP_323577056.1">
    <property type="nucleotide sequence ID" value="NZ_JAYGJQ010000002.1"/>
</dbReference>
<comment type="function">
    <text evidence="7">Required for the formation of a threonylcarbamoyl group on adenosine at position 37 (t(6)A37) in tRNAs that read codons beginning with adenine. Is involved in the transfer of the threonylcarbamoyl moiety of threonylcarbamoyl-AMP (TC-AMP) to the N6 group of A37, together with TsaE and TsaB. TsaD likely plays a direct catalytic role in this reaction.</text>
</comment>
<evidence type="ECO:0000256" key="3">
    <source>
        <dbReference type="ARBA" id="ARBA00022723"/>
    </source>
</evidence>
<protein>
    <recommendedName>
        <fullName evidence="7">tRNA N6-adenosine threonylcarbamoyltransferase</fullName>
        <ecNumber evidence="7">2.3.1.234</ecNumber>
    </recommendedName>
    <alternativeName>
        <fullName evidence="7">N6-L-threonylcarbamoyladenine synthase</fullName>
        <shortName evidence="7">t(6)A synthase</shortName>
    </alternativeName>
    <alternativeName>
        <fullName evidence="7">t(6)A37 threonylcarbamoyladenosine biosynthesis protein TsaD</fullName>
    </alternativeName>
    <alternativeName>
        <fullName evidence="7">tRNA threonylcarbamoyladenosine biosynthesis protein TsaD</fullName>
    </alternativeName>
</protein>
<feature type="binding site" evidence="7">
    <location>
        <position position="283"/>
    </location>
    <ligand>
        <name>substrate</name>
    </ligand>
</feature>
<feature type="binding site" evidence="7">
    <location>
        <position position="125"/>
    </location>
    <ligand>
        <name>Fe cation</name>
        <dbReference type="ChEBI" id="CHEBI:24875"/>
    </ligand>
</feature>
<gene>
    <name evidence="7 9" type="primary">tsaD</name>
    <name evidence="9" type="ORF">SHI21_13135</name>
</gene>
<dbReference type="SUPFAM" id="SSF53067">
    <property type="entry name" value="Actin-like ATPase domain"/>
    <property type="match status" value="2"/>
</dbReference>
<proteinExistence type="inferred from homology"/>
<feature type="binding site" evidence="7">
    <location>
        <begin position="143"/>
        <end position="147"/>
    </location>
    <ligand>
        <name>substrate</name>
    </ligand>
</feature>
<keyword evidence="3 7" id="KW-0479">Metal-binding</keyword>
<dbReference type="EC" id="2.3.1.234" evidence="7"/>
<evidence type="ECO:0000256" key="5">
    <source>
        <dbReference type="ARBA" id="ARBA00023315"/>
    </source>
</evidence>
<dbReference type="NCBIfam" id="TIGR03723">
    <property type="entry name" value="T6A_TsaD_YgjD"/>
    <property type="match status" value="1"/>
</dbReference>
<reference evidence="9 10" key="1">
    <citation type="submission" date="2023-11" db="EMBL/GenBank/DDBJ databases">
        <title>A Novel Polar Bacteriovorax (B. antarcticus) Isolated from the Biocrust in Antarctica.</title>
        <authorList>
            <person name="Mun W."/>
            <person name="Choi S.Y."/>
            <person name="Mitchell R.J."/>
        </authorList>
    </citation>
    <scope>NUCLEOTIDE SEQUENCE [LARGE SCALE GENOMIC DNA]</scope>
    <source>
        <strain evidence="9 10">PP10</strain>
    </source>
</reference>
<keyword evidence="10" id="KW-1185">Reference proteome</keyword>
<evidence type="ECO:0000256" key="7">
    <source>
        <dbReference type="HAMAP-Rule" id="MF_01445"/>
    </source>
</evidence>
<sequence>MKEKIILGIETSCDDTSFALIKGNPDDLGQIPTLLAHQSFSQELMLAKWGGVVPEIAARNHLEKITPLLDSCFKQAQISIEDIDIVAVTTHPGLLGPLLTGINCAKTLSLMHNLPIASVNHLYAHLEAIHLTTNVPYPYLGLLVSGGHSIYLKVTSPTDFEILGNTIDDAAGEAFDKGGKLLGLGYPAGKIIDDLALNGDATKYKFPISMLDSGDATLSFSGVKTSLRNFIEAHPDKDFKMEDVCASYQHAIVEALSRKLKKAQEIGNAQNLPIVVGGGVACNSELRRNLHKNFSNVHFVAPKFCTDNGAMIANYALRIFHHAISFPECLALDARGQFVSKKHKLEEQRKGEKL</sequence>
<comment type="catalytic activity">
    <reaction evidence="6 7">
        <text>L-threonylcarbamoyladenylate + adenosine(37) in tRNA = N(6)-L-threonylcarbamoyladenosine(37) in tRNA + AMP + H(+)</text>
        <dbReference type="Rhea" id="RHEA:37059"/>
        <dbReference type="Rhea" id="RHEA-COMP:10162"/>
        <dbReference type="Rhea" id="RHEA-COMP:10163"/>
        <dbReference type="ChEBI" id="CHEBI:15378"/>
        <dbReference type="ChEBI" id="CHEBI:73682"/>
        <dbReference type="ChEBI" id="CHEBI:74411"/>
        <dbReference type="ChEBI" id="CHEBI:74418"/>
        <dbReference type="ChEBI" id="CHEBI:456215"/>
        <dbReference type="EC" id="2.3.1.234"/>
    </reaction>
</comment>
<dbReference type="InterPro" id="IPR017861">
    <property type="entry name" value="KAE1/TsaD"/>
</dbReference>
<dbReference type="Pfam" id="PF00814">
    <property type="entry name" value="TsaD"/>
    <property type="match status" value="1"/>
</dbReference>
<dbReference type="PRINTS" id="PR00789">
    <property type="entry name" value="OSIALOPTASE"/>
</dbReference>
<comment type="cofactor">
    <cofactor evidence="7">
        <name>Fe(2+)</name>
        <dbReference type="ChEBI" id="CHEBI:29033"/>
    </cofactor>
    <text evidence="7">Binds 1 Fe(2+) ion per subunit.</text>
</comment>
<evidence type="ECO:0000256" key="1">
    <source>
        <dbReference type="ARBA" id="ARBA00022679"/>
    </source>
</evidence>
<dbReference type="PANTHER" id="PTHR11735">
    <property type="entry name" value="TRNA N6-ADENOSINE THREONYLCARBAMOYLTRANSFERASE"/>
    <property type="match status" value="1"/>
</dbReference>
<evidence type="ECO:0000256" key="4">
    <source>
        <dbReference type="ARBA" id="ARBA00023004"/>
    </source>
</evidence>
<accession>A0ABU5VW33</accession>
<dbReference type="HAMAP" id="MF_01445">
    <property type="entry name" value="TsaD"/>
    <property type="match status" value="1"/>
</dbReference>
<keyword evidence="2 7" id="KW-0819">tRNA processing</keyword>
<dbReference type="PANTHER" id="PTHR11735:SF6">
    <property type="entry name" value="TRNA N6-ADENOSINE THREONYLCARBAMOYLTRANSFERASE, MITOCHONDRIAL"/>
    <property type="match status" value="1"/>
</dbReference>
<feature type="domain" description="Gcp-like" evidence="8">
    <location>
        <begin position="34"/>
        <end position="313"/>
    </location>
</feature>
<dbReference type="InterPro" id="IPR043129">
    <property type="entry name" value="ATPase_NBD"/>
</dbReference>
<evidence type="ECO:0000313" key="10">
    <source>
        <dbReference type="Proteomes" id="UP001302274"/>
    </source>
</evidence>
<feature type="binding site" evidence="7">
    <location>
        <position position="193"/>
    </location>
    <ligand>
        <name>substrate</name>
    </ligand>
</feature>
<evidence type="ECO:0000256" key="6">
    <source>
        <dbReference type="ARBA" id="ARBA00048117"/>
    </source>
</evidence>
<name>A0ABU5VW33_9BACT</name>
<keyword evidence="7" id="KW-0963">Cytoplasm</keyword>
<comment type="caution">
    <text evidence="9">The sequence shown here is derived from an EMBL/GenBank/DDBJ whole genome shotgun (WGS) entry which is preliminary data.</text>
</comment>
<organism evidence="9 10">
    <name type="scientific">Bacteriovorax antarcticus</name>
    <dbReference type="NCBI Taxonomy" id="3088717"/>
    <lineage>
        <taxon>Bacteria</taxon>
        <taxon>Pseudomonadati</taxon>
        <taxon>Bdellovibrionota</taxon>
        <taxon>Bacteriovoracia</taxon>
        <taxon>Bacteriovoracales</taxon>
        <taxon>Bacteriovoracaceae</taxon>
        <taxon>Bacteriovorax</taxon>
    </lineage>
</organism>
<comment type="similarity">
    <text evidence="7">Belongs to the KAE1 / TsaD family.</text>
</comment>
<comment type="subcellular location">
    <subcellularLocation>
        <location evidence="7">Cytoplasm</location>
    </subcellularLocation>
</comment>
<evidence type="ECO:0000256" key="2">
    <source>
        <dbReference type="ARBA" id="ARBA00022694"/>
    </source>
</evidence>
<feature type="binding site" evidence="7">
    <location>
        <position position="189"/>
    </location>
    <ligand>
        <name>substrate</name>
    </ligand>
</feature>
<evidence type="ECO:0000259" key="8">
    <source>
        <dbReference type="Pfam" id="PF00814"/>
    </source>
</evidence>